<accession>A0A8J3CJ41</accession>
<dbReference type="InterPro" id="IPR042171">
    <property type="entry name" value="Acyl-CoA_hotdog"/>
</dbReference>
<evidence type="ECO:0000313" key="4">
    <source>
        <dbReference type="Proteomes" id="UP000637578"/>
    </source>
</evidence>
<feature type="domain" description="Acyl-CoA thioesterase-like N-terminal HotDog" evidence="1">
    <location>
        <begin position="35"/>
        <end position="121"/>
    </location>
</feature>
<organism evidence="3 4">
    <name type="scientific">Longimycelium tulufanense</name>
    <dbReference type="NCBI Taxonomy" id="907463"/>
    <lineage>
        <taxon>Bacteria</taxon>
        <taxon>Bacillati</taxon>
        <taxon>Actinomycetota</taxon>
        <taxon>Actinomycetes</taxon>
        <taxon>Pseudonocardiales</taxon>
        <taxon>Pseudonocardiaceae</taxon>
        <taxon>Longimycelium</taxon>
    </lineage>
</organism>
<evidence type="ECO:0000259" key="2">
    <source>
        <dbReference type="Pfam" id="PF20789"/>
    </source>
</evidence>
<keyword evidence="4" id="KW-1185">Reference proteome</keyword>
<dbReference type="Gene3D" id="2.40.160.210">
    <property type="entry name" value="Acyl-CoA thioesterase, double hotdog domain"/>
    <property type="match status" value="1"/>
</dbReference>
<reference evidence="3" key="2">
    <citation type="submission" date="2020-09" db="EMBL/GenBank/DDBJ databases">
        <authorList>
            <person name="Sun Q."/>
            <person name="Zhou Y."/>
        </authorList>
    </citation>
    <scope>NUCLEOTIDE SEQUENCE</scope>
    <source>
        <strain evidence="3">CGMCC 4.5737</strain>
    </source>
</reference>
<dbReference type="InterPro" id="IPR049450">
    <property type="entry name" value="ACOT8-like_C"/>
</dbReference>
<reference evidence="3" key="1">
    <citation type="journal article" date="2014" name="Int. J. Syst. Evol. Microbiol.">
        <title>Complete genome sequence of Corynebacterium casei LMG S-19264T (=DSM 44701T), isolated from a smear-ripened cheese.</title>
        <authorList>
            <consortium name="US DOE Joint Genome Institute (JGI-PGF)"/>
            <person name="Walter F."/>
            <person name="Albersmeier A."/>
            <person name="Kalinowski J."/>
            <person name="Ruckert C."/>
        </authorList>
    </citation>
    <scope>NUCLEOTIDE SEQUENCE</scope>
    <source>
        <strain evidence="3">CGMCC 4.5737</strain>
    </source>
</reference>
<sequence>MTIRPPARPGLAVVPFSAASAVRPIGDGGFTADLSSVWTIGGRPHGGYLLVLLSRAALAAVDTDGGEPSDPLTVSAHFLHSPELGPVLLRTDVRKAGRTASVVHAVLEQRGRACVEATVTAGALPTTEPAWADLPDMPVEPPARALDVGSSGMGEAFRLARGCEVRLDPTTAAFLGEDGRGDPVLRLWTRPRGERTDALFALLAGDITPPVTFNLGRLGWSPTVQLTALLRARPAQGWLRVEARSRAVHGRWFDEDVTVVDARGRLVCQARQLALTPA</sequence>
<evidence type="ECO:0000259" key="1">
    <source>
        <dbReference type="Pfam" id="PF13622"/>
    </source>
</evidence>
<name>A0A8J3CJ41_9PSEU</name>
<dbReference type="PANTHER" id="PTHR38110">
    <property type="entry name" value="CHROMOSOME 23, WHOLE GENOME SHOTGUN SEQUENCE"/>
    <property type="match status" value="1"/>
</dbReference>
<protein>
    <submittedName>
        <fullName evidence="3">Aromatic compound degradation protein PaaI</fullName>
    </submittedName>
</protein>
<dbReference type="Proteomes" id="UP000637578">
    <property type="component" value="Unassembled WGS sequence"/>
</dbReference>
<dbReference type="InterPro" id="IPR029069">
    <property type="entry name" value="HotDog_dom_sf"/>
</dbReference>
<feature type="domain" description="Acyl-CoA thioesterase-like C-terminal" evidence="2">
    <location>
        <begin position="149"/>
        <end position="275"/>
    </location>
</feature>
<dbReference type="PANTHER" id="PTHR38110:SF1">
    <property type="entry name" value="THIOESTERASE DOMAIN-CONTAINING PROTEIN"/>
    <property type="match status" value="1"/>
</dbReference>
<gene>
    <name evidence="3" type="ORF">GCM10012275_45240</name>
</gene>
<proteinExistence type="predicted"/>
<dbReference type="AlphaFoldDB" id="A0A8J3CJ41"/>
<comment type="caution">
    <text evidence="3">The sequence shown here is derived from an EMBL/GenBank/DDBJ whole genome shotgun (WGS) entry which is preliminary data.</text>
</comment>
<dbReference type="EMBL" id="BMMK01000024">
    <property type="protein sequence ID" value="GGM69720.1"/>
    <property type="molecule type" value="Genomic_DNA"/>
</dbReference>
<dbReference type="SUPFAM" id="SSF54637">
    <property type="entry name" value="Thioesterase/thiol ester dehydrase-isomerase"/>
    <property type="match status" value="2"/>
</dbReference>
<dbReference type="InterPro" id="IPR049449">
    <property type="entry name" value="TesB_ACOT8-like_N"/>
</dbReference>
<evidence type="ECO:0000313" key="3">
    <source>
        <dbReference type="EMBL" id="GGM69720.1"/>
    </source>
</evidence>
<dbReference type="Pfam" id="PF13622">
    <property type="entry name" value="4HBT_3"/>
    <property type="match status" value="1"/>
</dbReference>
<dbReference type="InterPro" id="IPR052389">
    <property type="entry name" value="Sec_Metab_Biosynth-Assoc"/>
</dbReference>
<dbReference type="Pfam" id="PF20789">
    <property type="entry name" value="4HBT_3C"/>
    <property type="match status" value="1"/>
</dbReference>